<evidence type="ECO:0000313" key="1">
    <source>
        <dbReference type="EMBL" id="KAK4275204.1"/>
    </source>
</evidence>
<protein>
    <submittedName>
        <fullName evidence="1">Uncharacterized protein</fullName>
    </submittedName>
</protein>
<comment type="caution">
    <text evidence="1">The sequence shown here is derived from an EMBL/GenBank/DDBJ whole genome shotgun (WGS) entry which is preliminary data.</text>
</comment>
<dbReference type="AlphaFoldDB" id="A0AAE1JW87"/>
<dbReference type="Proteomes" id="UP001293593">
    <property type="component" value="Unassembled WGS sequence"/>
</dbReference>
<reference evidence="1" key="1">
    <citation type="submission" date="2023-10" db="EMBL/GenBank/DDBJ databases">
        <title>Chromosome-level genome of the transformable northern wattle, Acacia crassicarpa.</title>
        <authorList>
            <person name="Massaro I."/>
            <person name="Sinha N.R."/>
            <person name="Poethig S."/>
            <person name="Leichty A.R."/>
        </authorList>
    </citation>
    <scope>NUCLEOTIDE SEQUENCE</scope>
    <source>
        <strain evidence="1">Acra3RX</strain>
        <tissue evidence="1">Leaf</tissue>
    </source>
</reference>
<gene>
    <name evidence="1" type="ORF">QN277_018329</name>
</gene>
<proteinExistence type="predicted"/>
<organism evidence="1 2">
    <name type="scientific">Acacia crassicarpa</name>
    <name type="common">northern wattle</name>
    <dbReference type="NCBI Taxonomy" id="499986"/>
    <lineage>
        <taxon>Eukaryota</taxon>
        <taxon>Viridiplantae</taxon>
        <taxon>Streptophyta</taxon>
        <taxon>Embryophyta</taxon>
        <taxon>Tracheophyta</taxon>
        <taxon>Spermatophyta</taxon>
        <taxon>Magnoliopsida</taxon>
        <taxon>eudicotyledons</taxon>
        <taxon>Gunneridae</taxon>
        <taxon>Pentapetalae</taxon>
        <taxon>rosids</taxon>
        <taxon>fabids</taxon>
        <taxon>Fabales</taxon>
        <taxon>Fabaceae</taxon>
        <taxon>Caesalpinioideae</taxon>
        <taxon>mimosoid clade</taxon>
        <taxon>Acacieae</taxon>
        <taxon>Acacia</taxon>
    </lineage>
</organism>
<sequence length="131" mass="15127">MGFLTFTEGRWVVPSSRFCSTIFSFRVLIVVLHFCGIEYVMKFPILATCGIENDVKIWAPQATDIPSVPENVEEIMEANRHGRKDRSRVTLTPDVVVHVLRLQRRQTLAYIERSYSRADIVSDEEDLEGYF</sequence>
<dbReference type="EMBL" id="JAWXYG010000004">
    <property type="protein sequence ID" value="KAK4275204.1"/>
    <property type="molecule type" value="Genomic_DNA"/>
</dbReference>
<evidence type="ECO:0000313" key="2">
    <source>
        <dbReference type="Proteomes" id="UP001293593"/>
    </source>
</evidence>
<accession>A0AAE1JW87</accession>
<name>A0AAE1JW87_9FABA</name>
<keyword evidence="2" id="KW-1185">Reference proteome</keyword>